<gene>
    <name evidence="1" type="ORF">CFter6_1274</name>
</gene>
<dbReference type="PATRIC" id="fig|158899.10.peg.1285"/>
<sequence length="57" mass="6116">MNCSSIEGAVAYHTGIAGILDLSIKNTVLPNEAHARTRTIKELADLDFIGFSPRISS</sequence>
<evidence type="ECO:0000313" key="2">
    <source>
        <dbReference type="Proteomes" id="UP000072421"/>
    </source>
</evidence>
<organism evidence="1">
    <name type="scientific">Collimonas fungivorans</name>
    <dbReference type="NCBI Taxonomy" id="158899"/>
    <lineage>
        <taxon>Bacteria</taxon>
        <taxon>Pseudomonadati</taxon>
        <taxon>Pseudomonadota</taxon>
        <taxon>Betaproteobacteria</taxon>
        <taxon>Burkholderiales</taxon>
        <taxon>Oxalobacteraceae</taxon>
        <taxon>Collimonas</taxon>
    </lineage>
</organism>
<reference evidence="1 2" key="1">
    <citation type="submission" date="2015-11" db="EMBL/GenBank/DDBJ databases">
        <title>Exploring the genomic traits of fungus-feeding bacterial genus Collimonas.</title>
        <authorList>
            <person name="Song C."/>
            <person name="Schmidt R."/>
            <person name="de Jager V."/>
            <person name="Krzyzanowska D."/>
            <person name="Jongedijk E."/>
            <person name="Cankar K."/>
            <person name="Beekwilder J."/>
            <person name="van Veen A."/>
            <person name="de Boer W."/>
            <person name="van Veen J.A."/>
            <person name="Garbeva P."/>
        </authorList>
    </citation>
    <scope>NUCLEOTIDE SEQUENCE [LARGE SCALE GENOMIC DNA]</scope>
    <source>
        <strain evidence="1 2">Ter6</strain>
    </source>
</reference>
<accession>A0A127P861</accession>
<protein>
    <submittedName>
        <fullName evidence="1">Uncharacterized protein</fullName>
    </submittedName>
</protein>
<dbReference type="Proteomes" id="UP000072421">
    <property type="component" value="Chromosome"/>
</dbReference>
<proteinExistence type="predicted"/>
<dbReference type="AlphaFoldDB" id="A0A127P861"/>
<name>A0A127P861_9BURK</name>
<dbReference type="EMBL" id="CP013232">
    <property type="protein sequence ID" value="AMO93986.1"/>
    <property type="molecule type" value="Genomic_DNA"/>
</dbReference>
<evidence type="ECO:0000313" key="1">
    <source>
        <dbReference type="EMBL" id="AMO93986.1"/>
    </source>
</evidence>